<keyword evidence="1" id="KW-0614">Plasmid</keyword>
<dbReference type="HOGENOM" id="CLU_3318989_0_0_6"/>
<dbReference type="KEGG" id="vfm:VFMJ11_B0186"/>
<evidence type="ECO:0000313" key="1">
    <source>
        <dbReference type="EMBL" id="ACH64799.1"/>
    </source>
</evidence>
<evidence type="ECO:0000313" key="2">
    <source>
        <dbReference type="Proteomes" id="UP000001857"/>
    </source>
</evidence>
<gene>
    <name evidence="1" type="ordered locus">VFMJ11_B0186</name>
</gene>
<sequence>MVLKLVSPTHDAYWPMIRAEADKRTANNSELENSLFLAL</sequence>
<dbReference type="EMBL" id="CP001134">
    <property type="protein sequence ID" value="ACH64799.1"/>
    <property type="molecule type" value="Genomic_DNA"/>
</dbReference>
<accession>B5EWC9</accession>
<organism evidence="1 2">
    <name type="scientific">Aliivibrio fischeri (strain MJ11)</name>
    <name type="common">Vibrio fischeri</name>
    <dbReference type="NCBI Taxonomy" id="388396"/>
    <lineage>
        <taxon>Bacteria</taxon>
        <taxon>Pseudomonadati</taxon>
        <taxon>Pseudomonadota</taxon>
        <taxon>Gammaproteobacteria</taxon>
        <taxon>Vibrionales</taxon>
        <taxon>Vibrionaceae</taxon>
        <taxon>Aliivibrio</taxon>
    </lineage>
</organism>
<reference evidence="2" key="1">
    <citation type="submission" date="2008-08" db="EMBL/GenBank/DDBJ databases">
        <title>Complete sequence of Vibrio fischeri strain MJ11.</title>
        <authorList>
            <person name="Mandel M.J."/>
            <person name="Stabb E.V."/>
            <person name="Ruby E.G."/>
            <person name="Ferriera S."/>
            <person name="Johnson J."/>
            <person name="Kravitz S."/>
            <person name="Beeson K."/>
            <person name="Sutton G."/>
            <person name="Rogers Y.-H."/>
            <person name="Friedman R."/>
            <person name="Frazier M."/>
            <person name="Venter J.C."/>
        </authorList>
    </citation>
    <scope>NUCLEOTIDE SEQUENCE [LARGE SCALE GENOMIC DNA]</scope>
    <source>
        <strain evidence="2">MJ11</strain>
        <plasmid evidence="2">Plasmid pMJ100</plasmid>
    </source>
</reference>
<dbReference type="Proteomes" id="UP000001857">
    <property type="component" value="Plasmid pMJ100"/>
</dbReference>
<protein>
    <submittedName>
        <fullName evidence="1">Uncharacterized protein</fullName>
    </submittedName>
</protein>
<name>B5EWC9_ALIFM</name>
<geneLocation type="plasmid" evidence="1 2">
    <name>pMJ100</name>
</geneLocation>
<proteinExistence type="predicted"/>
<reference evidence="1 2" key="2">
    <citation type="journal article" date="2009" name="Nature">
        <title>A single regulatory gene is sufficient to alter bacterial host range.</title>
        <authorList>
            <person name="Mandel M.J."/>
            <person name="Wollenberg M.S."/>
            <person name="Stabb E.V."/>
            <person name="Visick K.L."/>
            <person name="Ruby E.G."/>
        </authorList>
    </citation>
    <scope>NUCLEOTIDE SEQUENCE [LARGE SCALE GENOMIC DNA]</scope>
    <source>
        <strain evidence="1 2">MJ11</strain>
        <plasmid evidence="2">Plasmid pMJ100</plasmid>
    </source>
</reference>
<dbReference type="AlphaFoldDB" id="B5EWC9"/>